<sequence length="50" mass="5579">MIAVIIRILDRRTGVSERTEGEILEYMAKKAQKKAVKVAKKLKANATSGY</sequence>
<organism evidence="1 2">
    <name type="scientific">Musa troglodytarum</name>
    <name type="common">fe'i banana</name>
    <dbReference type="NCBI Taxonomy" id="320322"/>
    <lineage>
        <taxon>Eukaryota</taxon>
        <taxon>Viridiplantae</taxon>
        <taxon>Streptophyta</taxon>
        <taxon>Embryophyta</taxon>
        <taxon>Tracheophyta</taxon>
        <taxon>Spermatophyta</taxon>
        <taxon>Magnoliopsida</taxon>
        <taxon>Liliopsida</taxon>
        <taxon>Zingiberales</taxon>
        <taxon>Musaceae</taxon>
        <taxon>Musa</taxon>
    </lineage>
</organism>
<accession>A0A9E7JTF2</accession>
<name>A0A9E7JTF2_9LILI</name>
<dbReference type="EMBL" id="CP097505">
    <property type="protein sequence ID" value="URD91949.1"/>
    <property type="molecule type" value="Genomic_DNA"/>
</dbReference>
<evidence type="ECO:0000313" key="2">
    <source>
        <dbReference type="Proteomes" id="UP001055439"/>
    </source>
</evidence>
<protein>
    <submittedName>
        <fullName evidence="1">Uncharacterized protein</fullName>
    </submittedName>
</protein>
<keyword evidence="2" id="KW-1185">Reference proteome</keyword>
<evidence type="ECO:0000313" key="1">
    <source>
        <dbReference type="EMBL" id="URD91949.1"/>
    </source>
</evidence>
<proteinExistence type="predicted"/>
<dbReference type="AlphaFoldDB" id="A0A9E7JTF2"/>
<reference evidence="1" key="1">
    <citation type="submission" date="2022-05" db="EMBL/GenBank/DDBJ databases">
        <title>The Musa troglodytarum L. genome provides insights into the mechanism of non-climacteric behaviour and enrichment of carotenoids.</title>
        <authorList>
            <person name="Wang J."/>
        </authorList>
    </citation>
    <scope>NUCLEOTIDE SEQUENCE</scope>
    <source>
        <tissue evidence="1">Leaf</tissue>
    </source>
</reference>
<dbReference type="Proteomes" id="UP001055439">
    <property type="component" value="Chromosome 3"/>
</dbReference>
<gene>
    <name evidence="1" type="ORF">MUK42_34496</name>
</gene>